<dbReference type="EMBL" id="UYJE01006252">
    <property type="protein sequence ID" value="VDI44402.1"/>
    <property type="molecule type" value="Genomic_DNA"/>
</dbReference>
<feature type="non-terminal residue" evidence="1">
    <location>
        <position position="1"/>
    </location>
</feature>
<feature type="non-terminal residue" evidence="1">
    <location>
        <position position="55"/>
    </location>
</feature>
<protein>
    <submittedName>
        <fullName evidence="1">Uncharacterized protein</fullName>
    </submittedName>
</protein>
<accession>A0A8B6F6K7</accession>
<dbReference type="Proteomes" id="UP000596742">
    <property type="component" value="Unassembled WGS sequence"/>
</dbReference>
<proteinExistence type="predicted"/>
<keyword evidence="2" id="KW-1185">Reference proteome</keyword>
<organism evidence="1 2">
    <name type="scientific">Mytilus galloprovincialis</name>
    <name type="common">Mediterranean mussel</name>
    <dbReference type="NCBI Taxonomy" id="29158"/>
    <lineage>
        <taxon>Eukaryota</taxon>
        <taxon>Metazoa</taxon>
        <taxon>Spiralia</taxon>
        <taxon>Lophotrochozoa</taxon>
        <taxon>Mollusca</taxon>
        <taxon>Bivalvia</taxon>
        <taxon>Autobranchia</taxon>
        <taxon>Pteriomorphia</taxon>
        <taxon>Mytilida</taxon>
        <taxon>Mytiloidea</taxon>
        <taxon>Mytilidae</taxon>
        <taxon>Mytilinae</taxon>
        <taxon>Mytilus</taxon>
    </lineage>
</organism>
<gene>
    <name evidence="1" type="ORF">MGAL_10B000857</name>
</gene>
<sequence>EQILCKMKIFNILCAMFIVLLSVLAGTASQRLPRPGRLEFNRLKRDANANTLDRM</sequence>
<evidence type="ECO:0000313" key="2">
    <source>
        <dbReference type="Proteomes" id="UP000596742"/>
    </source>
</evidence>
<reference evidence="1" key="1">
    <citation type="submission" date="2018-11" db="EMBL/GenBank/DDBJ databases">
        <authorList>
            <person name="Alioto T."/>
            <person name="Alioto T."/>
        </authorList>
    </citation>
    <scope>NUCLEOTIDE SEQUENCE</scope>
</reference>
<dbReference type="OrthoDB" id="6210007at2759"/>
<evidence type="ECO:0000313" key="1">
    <source>
        <dbReference type="EMBL" id="VDI44402.1"/>
    </source>
</evidence>
<comment type="caution">
    <text evidence="1">The sequence shown here is derived from an EMBL/GenBank/DDBJ whole genome shotgun (WGS) entry which is preliminary data.</text>
</comment>
<dbReference type="AlphaFoldDB" id="A0A8B6F6K7"/>
<name>A0A8B6F6K7_MYTGA</name>